<dbReference type="AlphaFoldDB" id="A0A841KS83"/>
<evidence type="ECO:0000313" key="3">
    <source>
        <dbReference type="Proteomes" id="UP000579281"/>
    </source>
</evidence>
<organism evidence="2 3">
    <name type="scientific">Anaerosolibacter carboniphilus</name>
    <dbReference type="NCBI Taxonomy" id="1417629"/>
    <lineage>
        <taxon>Bacteria</taxon>
        <taxon>Bacillati</taxon>
        <taxon>Bacillota</taxon>
        <taxon>Clostridia</taxon>
        <taxon>Peptostreptococcales</taxon>
        <taxon>Thermotaleaceae</taxon>
        <taxon>Anaerosolibacter</taxon>
    </lineage>
</organism>
<protein>
    <submittedName>
        <fullName evidence="2">Cbb3-type cytochrome oxidase subunit 3</fullName>
    </submittedName>
</protein>
<dbReference type="EMBL" id="JACHEN010000013">
    <property type="protein sequence ID" value="MBB6216251.1"/>
    <property type="molecule type" value="Genomic_DNA"/>
</dbReference>
<dbReference type="Proteomes" id="UP000579281">
    <property type="component" value="Unassembled WGS sequence"/>
</dbReference>
<reference evidence="2 3" key="1">
    <citation type="submission" date="2020-08" db="EMBL/GenBank/DDBJ databases">
        <title>Genomic Encyclopedia of Type Strains, Phase IV (KMG-IV): sequencing the most valuable type-strain genomes for metagenomic binning, comparative biology and taxonomic classification.</title>
        <authorList>
            <person name="Goeker M."/>
        </authorList>
    </citation>
    <scope>NUCLEOTIDE SEQUENCE [LARGE SCALE GENOMIC DNA]</scope>
    <source>
        <strain evidence="2 3">DSM 103526</strain>
    </source>
</reference>
<evidence type="ECO:0000313" key="2">
    <source>
        <dbReference type="EMBL" id="MBB6216251.1"/>
    </source>
</evidence>
<evidence type="ECO:0000256" key="1">
    <source>
        <dbReference type="SAM" id="Phobius"/>
    </source>
</evidence>
<keyword evidence="3" id="KW-1185">Reference proteome</keyword>
<sequence>MMKFRKIETIKEQYYKLDRQILYGKSYWILYLRAFFIICAICSILWALRITFKDTESFTRYYPLIVALFFFGINGVIEKFMRYKAKKNYTLKYGENIELDKSRFLTDHDLYIIKVICLAEIIEKENLILYCNKELEKLANIYNNRYHRNIGKEYSFLGILAALALPVWNTIVTVSFNAESNKAIFYKSIFILIFFLGVLLWVLYQMVRQFSEISVNKYRELATMLEEIILNDLYKKAKPRLFIIKSGAKDFKYEYGNKDIKKRIIKMKTLSK</sequence>
<comment type="caution">
    <text evidence="2">The sequence shown here is derived from an EMBL/GenBank/DDBJ whole genome shotgun (WGS) entry which is preliminary data.</text>
</comment>
<name>A0A841KS83_9FIRM</name>
<keyword evidence="1" id="KW-0472">Membrane</keyword>
<gene>
    <name evidence="2" type="ORF">HNQ80_002350</name>
</gene>
<feature type="transmembrane region" description="Helical" evidence="1">
    <location>
        <begin position="184"/>
        <end position="204"/>
    </location>
</feature>
<keyword evidence="1" id="KW-0812">Transmembrane</keyword>
<proteinExistence type="predicted"/>
<feature type="transmembrane region" description="Helical" evidence="1">
    <location>
        <begin position="60"/>
        <end position="77"/>
    </location>
</feature>
<accession>A0A841KS83</accession>
<feature type="transmembrane region" description="Helical" evidence="1">
    <location>
        <begin position="28"/>
        <end position="48"/>
    </location>
</feature>
<keyword evidence="1" id="KW-1133">Transmembrane helix</keyword>
<feature type="transmembrane region" description="Helical" evidence="1">
    <location>
        <begin position="154"/>
        <end position="178"/>
    </location>
</feature>